<dbReference type="SUPFAM" id="SSF56784">
    <property type="entry name" value="HAD-like"/>
    <property type="match status" value="1"/>
</dbReference>
<dbReference type="SFLD" id="SFLDS00003">
    <property type="entry name" value="Haloacid_Dehalogenase"/>
    <property type="match status" value="1"/>
</dbReference>
<evidence type="ECO:0008006" key="4">
    <source>
        <dbReference type="Google" id="ProtNLM"/>
    </source>
</evidence>
<dbReference type="GO" id="GO:0016787">
    <property type="term" value="F:hydrolase activity"/>
    <property type="evidence" value="ECO:0007669"/>
    <property type="project" value="UniProtKB-KW"/>
</dbReference>
<dbReference type="SFLD" id="SFLDG01129">
    <property type="entry name" value="C1.5:_HAD__Beta-PGM__Phosphata"/>
    <property type="match status" value="1"/>
</dbReference>
<evidence type="ECO:0000313" key="2">
    <source>
        <dbReference type="EMBL" id="GIM97913.1"/>
    </source>
</evidence>
<dbReference type="PRINTS" id="PR00413">
    <property type="entry name" value="HADHALOGNASE"/>
</dbReference>
<dbReference type="Proteomes" id="UP000677082">
    <property type="component" value="Unassembled WGS sequence"/>
</dbReference>
<evidence type="ECO:0000313" key="3">
    <source>
        <dbReference type="Proteomes" id="UP000677082"/>
    </source>
</evidence>
<reference evidence="2 3" key="1">
    <citation type="submission" date="2021-03" db="EMBL/GenBank/DDBJ databases">
        <title>Whole genome shotgun sequence of Actinoplanes toevensis NBRC 105298.</title>
        <authorList>
            <person name="Komaki H."/>
            <person name="Tamura T."/>
        </authorList>
    </citation>
    <scope>NUCLEOTIDE SEQUENCE [LARGE SCALE GENOMIC DNA]</scope>
    <source>
        <strain evidence="2 3">NBRC 105298</strain>
    </source>
</reference>
<dbReference type="PANTHER" id="PTHR43316:SF3">
    <property type="entry name" value="HALOACID DEHALOGENASE, TYPE II (AFU_ORTHOLOGUE AFUA_2G07750)-RELATED"/>
    <property type="match status" value="1"/>
</dbReference>
<dbReference type="EMBL" id="BOQN01000168">
    <property type="protein sequence ID" value="GIM97913.1"/>
    <property type="molecule type" value="Genomic_DNA"/>
</dbReference>
<accession>A0A919WD62</accession>
<dbReference type="InterPro" id="IPR006439">
    <property type="entry name" value="HAD-SF_hydro_IA"/>
</dbReference>
<protein>
    <recommendedName>
        <fullName evidence="4">HAD family hydrolase</fullName>
    </recommendedName>
</protein>
<dbReference type="PANTHER" id="PTHR43316">
    <property type="entry name" value="HYDROLASE, HALOACID DELAHOGENASE-RELATED"/>
    <property type="match status" value="1"/>
</dbReference>
<dbReference type="AlphaFoldDB" id="A0A919WD62"/>
<keyword evidence="3" id="KW-1185">Reference proteome</keyword>
<dbReference type="InterPro" id="IPR051540">
    <property type="entry name" value="S-2-haloacid_dehalogenase"/>
</dbReference>
<dbReference type="InterPro" id="IPR036412">
    <property type="entry name" value="HAD-like_sf"/>
</dbReference>
<dbReference type="Pfam" id="PF00702">
    <property type="entry name" value="Hydrolase"/>
    <property type="match status" value="1"/>
</dbReference>
<keyword evidence="1" id="KW-0378">Hydrolase</keyword>
<proteinExistence type="predicted"/>
<sequence length="231" mass="24911">MGVRAIVFDFFGTLTDPAAEAGRRESFTATAAALGVPADRFWQAMGASFPDRITGRYGDTRATLRRIARECGTDPAESDLDAAVRAQQAGAVLVRPPRPGVLDLLDRLRAAGYRLGLISDCSSELCEAWPETPYGPRIDAAVFSWQQGYRKPDLRLYEAVSARLGVPAAECWYVGDGGSREHDGARRAGMRPVLVTNAAYPDAAALRSDPDPYTPDLTIPDLDALPGLIET</sequence>
<dbReference type="InterPro" id="IPR023214">
    <property type="entry name" value="HAD_sf"/>
</dbReference>
<organism evidence="2 3">
    <name type="scientific">Paractinoplanes toevensis</name>
    <dbReference type="NCBI Taxonomy" id="571911"/>
    <lineage>
        <taxon>Bacteria</taxon>
        <taxon>Bacillati</taxon>
        <taxon>Actinomycetota</taxon>
        <taxon>Actinomycetes</taxon>
        <taxon>Micromonosporales</taxon>
        <taxon>Micromonosporaceae</taxon>
        <taxon>Paractinoplanes</taxon>
    </lineage>
</organism>
<name>A0A919WD62_9ACTN</name>
<gene>
    <name evidence="2" type="ORF">Ato02nite_097060</name>
</gene>
<evidence type="ECO:0000256" key="1">
    <source>
        <dbReference type="ARBA" id="ARBA00022801"/>
    </source>
</evidence>
<dbReference type="Gene3D" id="3.40.50.1000">
    <property type="entry name" value="HAD superfamily/HAD-like"/>
    <property type="match status" value="1"/>
</dbReference>
<comment type="caution">
    <text evidence="2">The sequence shown here is derived from an EMBL/GenBank/DDBJ whole genome shotgun (WGS) entry which is preliminary data.</text>
</comment>